<evidence type="ECO:0008006" key="4">
    <source>
        <dbReference type="Google" id="ProtNLM"/>
    </source>
</evidence>
<gene>
    <name evidence="2" type="ORF">DFH94DRAFT_776156</name>
</gene>
<accession>A0A9P5JY92</accession>
<comment type="caution">
    <text evidence="2">The sequence shown here is derived from an EMBL/GenBank/DDBJ whole genome shotgun (WGS) entry which is preliminary data.</text>
</comment>
<evidence type="ECO:0000313" key="3">
    <source>
        <dbReference type="Proteomes" id="UP000759537"/>
    </source>
</evidence>
<proteinExistence type="predicted"/>
<dbReference type="OrthoDB" id="3226064at2759"/>
<feature type="region of interest" description="Disordered" evidence="1">
    <location>
        <begin position="419"/>
        <end position="457"/>
    </location>
</feature>
<dbReference type="EMBL" id="WHVB01000031">
    <property type="protein sequence ID" value="KAF8468630.1"/>
    <property type="molecule type" value="Genomic_DNA"/>
</dbReference>
<reference evidence="2" key="1">
    <citation type="submission" date="2019-10" db="EMBL/GenBank/DDBJ databases">
        <authorList>
            <consortium name="DOE Joint Genome Institute"/>
            <person name="Kuo A."/>
            <person name="Miyauchi S."/>
            <person name="Kiss E."/>
            <person name="Drula E."/>
            <person name="Kohler A."/>
            <person name="Sanchez-Garcia M."/>
            <person name="Andreopoulos B."/>
            <person name="Barry K.W."/>
            <person name="Bonito G."/>
            <person name="Buee M."/>
            <person name="Carver A."/>
            <person name="Chen C."/>
            <person name="Cichocki N."/>
            <person name="Clum A."/>
            <person name="Culley D."/>
            <person name="Crous P.W."/>
            <person name="Fauchery L."/>
            <person name="Girlanda M."/>
            <person name="Hayes R."/>
            <person name="Keri Z."/>
            <person name="LaButti K."/>
            <person name="Lipzen A."/>
            <person name="Lombard V."/>
            <person name="Magnuson J."/>
            <person name="Maillard F."/>
            <person name="Morin E."/>
            <person name="Murat C."/>
            <person name="Nolan M."/>
            <person name="Ohm R."/>
            <person name="Pangilinan J."/>
            <person name="Pereira M."/>
            <person name="Perotto S."/>
            <person name="Peter M."/>
            <person name="Riley R."/>
            <person name="Sitrit Y."/>
            <person name="Stielow B."/>
            <person name="Szollosi G."/>
            <person name="Zifcakova L."/>
            <person name="Stursova M."/>
            <person name="Spatafora J.W."/>
            <person name="Tedersoo L."/>
            <person name="Vaario L.-M."/>
            <person name="Yamada A."/>
            <person name="Yan M."/>
            <person name="Wang P."/>
            <person name="Xu J."/>
            <person name="Bruns T."/>
            <person name="Baldrian P."/>
            <person name="Vilgalys R."/>
            <person name="Henrissat B."/>
            <person name="Grigoriev I.V."/>
            <person name="Hibbett D."/>
            <person name="Nagy L.G."/>
            <person name="Martin F.M."/>
        </authorList>
    </citation>
    <scope>NUCLEOTIDE SEQUENCE</scope>
    <source>
        <strain evidence="2">Prilba</strain>
    </source>
</reference>
<name>A0A9P5JY92_9AGAM</name>
<dbReference type="Proteomes" id="UP000759537">
    <property type="component" value="Unassembled WGS sequence"/>
</dbReference>
<feature type="region of interest" description="Disordered" evidence="1">
    <location>
        <begin position="286"/>
        <end position="336"/>
    </location>
</feature>
<protein>
    <recommendedName>
        <fullName evidence="4">F-box domain-containing protein</fullName>
    </recommendedName>
</protein>
<organism evidence="2 3">
    <name type="scientific">Russula ochroleuca</name>
    <dbReference type="NCBI Taxonomy" id="152965"/>
    <lineage>
        <taxon>Eukaryota</taxon>
        <taxon>Fungi</taxon>
        <taxon>Dikarya</taxon>
        <taxon>Basidiomycota</taxon>
        <taxon>Agaricomycotina</taxon>
        <taxon>Agaricomycetes</taxon>
        <taxon>Russulales</taxon>
        <taxon>Russulaceae</taxon>
        <taxon>Russula</taxon>
    </lineage>
</organism>
<reference evidence="2" key="2">
    <citation type="journal article" date="2020" name="Nat. Commun.">
        <title>Large-scale genome sequencing of mycorrhizal fungi provides insights into the early evolution of symbiotic traits.</title>
        <authorList>
            <person name="Miyauchi S."/>
            <person name="Kiss E."/>
            <person name="Kuo A."/>
            <person name="Drula E."/>
            <person name="Kohler A."/>
            <person name="Sanchez-Garcia M."/>
            <person name="Morin E."/>
            <person name="Andreopoulos B."/>
            <person name="Barry K.W."/>
            <person name="Bonito G."/>
            <person name="Buee M."/>
            <person name="Carver A."/>
            <person name="Chen C."/>
            <person name="Cichocki N."/>
            <person name="Clum A."/>
            <person name="Culley D."/>
            <person name="Crous P.W."/>
            <person name="Fauchery L."/>
            <person name="Girlanda M."/>
            <person name="Hayes R.D."/>
            <person name="Keri Z."/>
            <person name="LaButti K."/>
            <person name="Lipzen A."/>
            <person name="Lombard V."/>
            <person name="Magnuson J."/>
            <person name="Maillard F."/>
            <person name="Murat C."/>
            <person name="Nolan M."/>
            <person name="Ohm R.A."/>
            <person name="Pangilinan J."/>
            <person name="Pereira M.F."/>
            <person name="Perotto S."/>
            <person name="Peter M."/>
            <person name="Pfister S."/>
            <person name="Riley R."/>
            <person name="Sitrit Y."/>
            <person name="Stielow J.B."/>
            <person name="Szollosi G."/>
            <person name="Zifcakova L."/>
            <person name="Stursova M."/>
            <person name="Spatafora J.W."/>
            <person name="Tedersoo L."/>
            <person name="Vaario L.M."/>
            <person name="Yamada A."/>
            <person name="Yan M."/>
            <person name="Wang P."/>
            <person name="Xu J."/>
            <person name="Bruns T."/>
            <person name="Baldrian P."/>
            <person name="Vilgalys R."/>
            <person name="Dunand C."/>
            <person name="Henrissat B."/>
            <person name="Grigoriev I.V."/>
            <person name="Hibbett D."/>
            <person name="Nagy L.G."/>
            <person name="Martin F.M."/>
        </authorList>
    </citation>
    <scope>NUCLEOTIDE SEQUENCE</scope>
    <source>
        <strain evidence="2">Prilba</strain>
    </source>
</reference>
<feature type="compositionally biased region" description="Acidic residues" evidence="1">
    <location>
        <begin position="308"/>
        <end position="328"/>
    </location>
</feature>
<evidence type="ECO:0000256" key="1">
    <source>
        <dbReference type="SAM" id="MobiDB-lite"/>
    </source>
</evidence>
<keyword evidence="3" id="KW-1185">Reference proteome</keyword>
<dbReference type="AlphaFoldDB" id="A0A9P5JY92"/>
<sequence length="727" mass="80106">MPHLASSLSSLPPELIEEIIIFSALLGDVRTPSTLAQTCRPLRTLVYHQMHKYLWHEMFLILFDDPRPALDVRALGSAPAPQQLNPTDKGKGKFKDCLPSHDFPWEDEYKLRIWAESFILRRTRPPLSDHDASCDLPSTDAEIYTVLDTLLRVVLTSAPLPYDELAIMTSHCNTRSLSDPHPMLSPRLLAAHTLPALVWGSRNTSWLARVLEHGLPRVLMARLSAFDENGEIDIQKKPVKWDGLLVKLVAQVGLMMPIKSTACSERPDQAEVEHNDGDDLHATLHQEEAHDPSSSGEDDSDFGPQPEGEGEGESDEEGERDIDDDEELGSSATTSQDNVRRLARLRIFNMSYLRGPSYSFGPFLPLETHHLSYSSPTAQILGSGTVAEEEEVPLANTMRLGSPSPPVPPIPDTNLDIDTCDISPLLDDAGRDGDDDETGRDGNLPANDGSEPVSSSVYPIENTSFRTSGIYPPDTPGDQLPHFDWAWIAAARLVIELNLRDLLRRDRHQGVLRAFLSLQGLRSCSAPGFPAAPPEAVVVGRCEGEGGRTFKDGEGWDWAGVEGQWRRFFCWMDYRELVANNAKPLAARFNEPASNELMRIIPMTLRITHYSRAHALWPGRPKIHFDGEMHIGVSEANPSDSGLRLVQGTVQMAASGDVRWSHTCCTEDGKHPFITDAVQIGGIGSAMGVVGLWASADMEQSGPVGPFWAWKVGPGENFDSRCVRGPG</sequence>
<evidence type="ECO:0000313" key="2">
    <source>
        <dbReference type="EMBL" id="KAF8468630.1"/>
    </source>
</evidence>